<dbReference type="Proteomes" id="UP000054097">
    <property type="component" value="Unassembled WGS sequence"/>
</dbReference>
<evidence type="ECO:0000313" key="2">
    <source>
        <dbReference type="EMBL" id="KIM28274.1"/>
    </source>
</evidence>
<dbReference type="AlphaFoldDB" id="A0A0C3B819"/>
<keyword evidence="1" id="KW-0812">Transmembrane</keyword>
<gene>
    <name evidence="2" type="ORF">M408DRAFT_145180</name>
</gene>
<dbReference type="EMBL" id="KN824294">
    <property type="protein sequence ID" value="KIM28274.1"/>
    <property type="molecule type" value="Genomic_DNA"/>
</dbReference>
<organism evidence="2 3">
    <name type="scientific">Serendipita vermifera MAFF 305830</name>
    <dbReference type="NCBI Taxonomy" id="933852"/>
    <lineage>
        <taxon>Eukaryota</taxon>
        <taxon>Fungi</taxon>
        <taxon>Dikarya</taxon>
        <taxon>Basidiomycota</taxon>
        <taxon>Agaricomycotina</taxon>
        <taxon>Agaricomycetes</taxon>
        <taxon>Sebacinales</taxon>
        <taxon>Serendipitaceae</taxon>
        <taxon>Serendipita</taxon>
    </lineage>
</organism>
<sequence length="258" mass="28485">MDKSFPTFRWMWLEIKLCEVCLVSVPWSGGCGRSVLWRRFRMEAGAKKGNSQISAFRARHVNSRNASLFLDSYHNHPRYSRYRSTNMSTTGAVRRPHAGRTRIRTISSIFSQTAKDVSGGAEQLSNLVTSVIIPATPLDPSEAKYDGRYGGMLSGQKQTRLRVATNSILSTIIQLFFVLSFAPVLLFAIFVVLTVALLTSGSITVALGAIIASGTVLAISLFTCVLPLSALMAFVLFIARSVVQVIRYAISRFKTTFF</sequence>
<keyword evidence="3" id="KW-1185">Reference proteome</keyword>
<dbReference type="HOGENOM" id="CLU_1078346_0_0_1"/>
<feature type="transmembrane region" description="Helical" evidence="1">
    <location>
        <begin position="175"/>
        <end position="198"/>
    </location>
</feature>
<proteinExistence type="predicted"/>
<reference evidence="2 3" key="1">
    <citation type="submission" date="2014-04" db="EMBL/GenBank/DDBJ databases">
        <authorList>
            <consortium name="DOE Joint Genome Institute"/>
            <person name="Kuo A."/>
            <person name="Zuccaro A."/>
            <person name="Kohler A."/>
            <person name="Nagy L.G."/>
            <person name="Floudas D."/>
            <person name="Copeland A."/>
            <person name="Barry K.W."/>
            <person name="Cichocki N."/>
            <person name="Veneault-Fourrey C."/>
            <person name="LaButti K."/>
            <person name="Lindquist E.A."/>
            <person name="Lipzen A."/>
            <person name="Lundell T."/>
            <person name="Morin E."/>
            <person name="Murat C."/>
            <person name="Sun H."/>
            <person name="Tunlid A."/>
            <person name="Henrissat B."/>
            <person name="Grigoriev I.V."/>
            <person name="Hibbett D.S."/>
            <person name="Martin F."/>
            <person name="Nordberg H.P."/>
            <person name="Cantor M.N."/>
            <person name="Hua S.X."/>
        </authorList>
    </citation>
    <scope>NUCLEOTIDE SEQUENCE [LARGE SCALE GENOMIC DNA]</scope>
    <source>
        <strain evidence="2 3">MAFF 305830</strain>
    </source>
</reference>
<keyword evidence="1" id="KW-0472">Membrane</keyword>
<name>A0A0C3B819_SERVB</name>
<protein>
    <submittedName>
        <fullName evidence="2">Uncharacterized protein</fullName>
    </submittedName>
</protein>
<evidence type="ECO:0000313" key="3">
    <source>
        <dbReference type="Proteomes" id="UP000054097"/>
    </source>
</evidence>
<evidence type="ECO:0000256" key="1">
    <source>
        <dbReference type="SAM" id="Phobius"/>
    </source>
</evidence>
<keyword evidence="1" id="KW-1133">Transmembrane helix</keyword>
<dbReference type="PROSITE" id="PS51257">
    <property type="entry name" value="PROKAR_LIPOPROTEIN"/>
    <property type="match status" value="1"/>
</dbReference>
<reference evidence="3" key="2">
    <citation type="submission" date="2015-01" db="EMBL/GenBank/DDBJ databases">
        <title>Evolutionary Origins and Diversification of the Mycorrhizal Mutualists.</title>
        <authorList>
            <consortium name="DOE Joint Genome Institute"/>
            <consortium name="Mycorrhizal Genomics Consortium"/>
            <person name="Kohler A."/>
            <person name="Kuo A."/>
            <person name="Nagy L.G."/>
            <person name="Floudas D."/>
            <person name="Copeland A."/>
            <person name="Barry K.W."/>
            <person name="Cichocki N."/>
            <person name="Veneault-Fourrey C."/>
            <person name="LaButti K."/>
            <person name="Lindquist E.A."/>
            <person name="Lipzen A."/>
            <person name="Lundell T."/>
            <person name="Morin E."/>
            <person name="Murat C."/>
            <person name="Riley R."/>
            <person name="Ohm R."/>
            <person name="Sun H."/>
            <person name="Tunlid A."/>
            <person name="Henrissat B."/>
            <person name="Grigoriev I.V."/>
            <person name="Hibbett D.S."/>
            <person name="Martin F."/>
        </authorList>
    </citation>
    <scope>NUCLEOTIDE SEQUENCE [LARGE SCALE GENOMIC DNA]</scope>
    <source>
        <strain evidence="3">MAFF 305830</strain>
    </source>
</reference>
<feature type="transmembrane region" description="Helical" evidence="1">
    <location>
        <begin position="228"/>
        <end position="250"/>
    </location>
</feature>
<accession>A0A0C3B819</accession>